<organism evidence="5 6">
    <name type="scientific">Arsenicibacter rosenii</name>
    <dbReference type="NCBI Taxonomy" id="1750698"/>
    <lineage>
        <taxon>Bacteria</taxon>
        <taxon>Pseudomonadati</taxon>
        <taxon>Bacteroidota</taxon>
        <taxon>Cytophagia</taxon>
        <taxon>Cytophagales</taxon>
        <taxon>Spirosomataceae</taxon>
        <taxon>Arsenicibacter</taxon>
    </lineage>
</organism>
<accession>A0A1S2VR08</accession>
<evidence type="ECO:0000256" key="2">
    <source>
        <dbReference type="ARBA" id="ARBA00023125"/>
    </source>
</evidence>
<keyword evidence="6" id="KW-1185">Reference proteome</keyword>
<dbReference type="InterPro" id="IPR035386">
    <property type="entry name" value="Arm-DNA-bind_5"/>
</dbReference>
<evidence type="ECO:0000256" key="1">
    <source>
        <dbReference type="ARBA" id="ARBA00022908"/>
    </source>
</evidence>
<dbReference type="RefSeq" id="WP_071501703.1">
    <property type="nucleotide sequence ID" value="NZ_MORL01000001.1"/>
</dbReference>
<dbReference type="EMBL" id="MORL01000001">
    <property type="protein sequence ID" value="OIN61201.1"/>
    <property type="molecule type" value="Genomic_DNA"/>
</dbReference>
<evidence type="ECO:0000259" key="4">
    <source>
        <dbReference type="PROSITE" id="PS51900"/>
    </source>
</evidence>
<sequence length="251" mass="28907">MNEISFRQKLSKTDKSGKAPIFLEFYHNAQTLVLATGEKCKPSEWDPEKQKFRRTMAGYQEANDYLNQLKERLTTAYRKLRSSDQPITSDILRNEIRPSKKAIPNSGLAQQYDSYLTFCKVNNYKPATIKSMGVTFGRIKGFIGPLSVSSYTNSVHAQFLRYVNEDMKLHPNSVANSNKHLRAFFNWCRTNNIQLHPDHATIKTEWAESDRIYLTEAELQKLAAVELTPAMSKVRDAFLFQCYTGLRYAEL</sequence>
<dbReference type="AlphaFoldDB" id="A0A1S2VR08"/>
<evidence type="ECO:0000256" key="3">
    <source>
        <dbReference type="PROSITE-ProRule" id="PRU01248"/>
    </source>
</evidence>
<keyword evidence="2 3" id="KW-0238">DNA-binding</keyword>
<dbReference type="PROSITE" id="PS51900">
    <property type="entry name" value="CB"/>
    <property type="match status" value="1"/>
</dbReference>
<keyword evidence="1" id="KW-0229">DNA integration</keyword>
<dbReference type="GO" id="GO:0003677">
    <property type="term" value="F:DNA binding"/>
    <property type="evidence" value="ECO:0007669"/>
    <property type="project" value="UniProtKB-UniRule"/>
</dbReference>
<name>A0A1S2VR08_9BACT</name>
<comment type="caution">
    <text evidence="5">The sequence shown here is derived from an EMBL/GenBank/DDBJ whole genome shotgun (WGS) entry which is preliminary data.</text>
</comment>
<dbReference type="Pfam" id="PF17293">
    <property type="entry name" value="Arm-DNA-bind_5"/>
    <property type="match status" value="1"/>
</dbReference>
<reference evidence="5 6" key="1">
    <citation type="submission" date="2016-10" db="EMBL/GenBank/DDBJ databases">
        <title>Arsenicibacter rosenii gen. nov., sp. nov., an efficient arsenic-methylating bacterium isolated from an arsenic-contaminated paddy soil.</title>
        <authorList>
            <person name="Huang K."/>
        </authorList>
    </citation>
    <scope>NUCLEOTIDE SEQUENCE [LARGE SCALE GENOMIC DNA]</scope>
    <source>
        <strain evidence="5 6">SM-1</strain>
    </source>
</reference>
<gene>
    <name evidence="5" type="ORF">BLX24_03835</name>
</gene>
<feature type="domain" description="Core-binding (CB)" evidence="4">
    <location>
        <begin position="106"/>
        <end position="189"/>
    </location>
</feature>
<evidence type="ECO:0000313" key="5">
    <source>
        <dbReference type="EMBL" id="OIN61201.1"/>
    </source>
</evidence>
<dbReference type="InterPro" id="IPR044068">
    <property type="entry name" value="CB"/>
</dbReference>
<dbReference type="SUPFAM" id="SSF56349">
    <property type="entry name" value="DNA breaking-rejoining enzymes"/>
    <property type="match status" value="1"/>
</dbReference>
<evidence type="ECO:0000313" key="6">
    <source>
        <dbReference type="Proteomes" id="UP000181790"/>
    </source>
</evidence>
<protein>
    <recommendedName>
        <fullName evidence="4">Core-binding (CB) domain-containing protein</fullName>
    </recommendedName>
</protein>
<proteinExistence type="predicted"/>
<dbReference type="OrthoDB" id="1493636at2"/>
<dbReference type="InterPro" id="IPR011010">
    <property type="entry name" value="DNA_brk_join_enz"/>
</dbReference>
<dbReference type="GO" id="GO:0015074">
    <property type="term" value="P:DNA integration"/>
    <property type="evidence" value="ECO:0007669"/>
    <property type="project" value="UniProtKB-KW"/>
</dbReference>
<dbReference type="Proteomes" id="UP000181790">
    <property type="component" value="Unassembled WGS sequence"/>
</dbReference>
<dbReference type="Gene3D" id="1.10.150.130">
    <property type="match status" value="1"/>
</dbReference>
<dbReference type="InterPro" id="IPR010998">
    <property type="entry name" value="Integrase_recombinase_N"/>
</dbReference>